<proteinExistence type="predicted"/>
<reference evidence="1" key="1">
    <citation type="journal article" date="2017" name="Parasit. Vectors">
        <title>Sialotranscriptomics of Rhipicephalus zambeziensis reveals intricate expression profiles of secretory proteins and suggests tight temporal transcriptional regulation during blood-feeding.</title>
        <authorList>
            <person name="de Castro M.H."/>
            <person name="de Klerk D."/>
            <person name="Pienaar R."/>
            <person name="Rees D.J.G."/>
            <person name="Mans B.J."/>
        </authorList>
    </citation>
    <scope>NUCLEOTIDE SEQUENCE</scope>
    <source>
        <tissue evidence="1">Salivary glands</tissue>
    </source>
</reference>
<name>A0A224Y9W8_9ACAR</name>
<dbReference type="EMBL" id="GFPF01003310">
    <property type="protein sequence ID" value="MAA14456.1"/>
    <property type="molecule type" value="Transcribed_RNA"/>
</dbReference>
<evidence type="ECO:0000313" key="1">
    <source>
        <dbReference type="EMBL" id="MAA14456.1"/>
    </source>
</evidence>
<organism evidence="1">
    <name type="scientific">Rhipicephalus zambeziensis</name>
    <dbReference type="NCBI Taxonomy" id="60191"/>
    <lineage>
        <taxon>Eukaryota</taxon>
        <taxon>Metazoa</taxon>
        <taxon>Ecdysozoa</taxon>
        <taxon>Arthropoda</taxon>
        <taxon>Chelicerata</taxon>
        <taxon>Arachnida</taxon>
        <taxon>Acari</taxon>
        <taxon>Parasitiformes</taxon>
        <taxon>Ixodida</taxon>
        <taxon>Ixodoidea</taxon>
        <taxon>Ixodidae</taxon>
        <taxon>Rhipicephalinae</taxon>
        <taxon>Rhipicephalus</taxon>
        <taxon>Rhipicephalus</taxon>
    </lineage>
</organism>
<sequence>MCNVWIRESQASSLQRGGIYSSARVPRLLCERLRVRRPTSMKSTRTFARKATAAVVTAACVLIVSLSTASGQDVDRCDPSSVMECYVMYMSVLWREEFKPSPEGEYDEEEFERGCSQIKEKLPCHQYLANCSETVTGDHRIQERGYEAMRNIMCDINTLKESHTAIKCLNVDQMEECARTLMPTSNPQDAGRPPVATLRCNDNPAEIACFDKAFNSSCILSMETAKEAVTRVVNAAALLKGCESSAEAVVVSRGFLVLLVVTVILSSLRT</sequence>
<dbReference type="AlphaFoldDB" id="A0A224Y9W8"/>
<accession>A0A224Y9W8</accession>
<protein>
    <submittedName>
        <fullName evidence="1">Uncharacterized protein</fullName>
    </submittedName>
</protein>